<reference evidence="1" key="1">
    <citation type="submission" date="2021-02" db="EMBL/GenBank/DDBJ databases">
        <title>Natrosporangium hydrolyticum gen. nov., sp. nov, a haloalkaliphilic actinobacterium from a soda solonchak soil.</title>
        <authorList>
            <person name="Sorokin D.Y."/>
            <person name="Khijniak T.V."/>
            <person name="Zakharycheva A.P."/>
            <person name="Boueva O.V."/>
            <person name="Ariskina E.V."/>
            <person name="Hahnke R.L."/>
            <person name="Bunk B."/>
            <person name="Sproer C."/>
            <person name="Schumann P."/>
            <person name="Evtushenko L.I."/>
            <person name="Kublanov I.V."/>
        </authorList>
    </citation>
    <scope>NUCLEOTIDE SEQUENCE</scope>
    <source>
        <strain evidence="1">DSM 106523</strain>
    </source>
</reference>
<proteinExistence type="predicted"/>
<organism evidence="1 2">
    <name type="scientific">Natronosporangium hydrolyticum</name>
    <dbReference type="NCBI Taxonomy" id="2811111"/>
    <lineage>
        <taxon>Bacteria</taxon>
        <taxon>Bacillati</taxon>
        <taxon>Actinomycetota</taxon>
        <taxon>Actinomycetes</taxon>
        <taxon>Micromonosporales</taxon>
        <taxon>Micromonosporaceae</taxon>
        <taxon>Natronosporangium</taxon>
    </lineage>
</organism>
<gene>
    <name evidence="1" type="ORF">JQS43_02865</name>
</gene>
<evidence type="ECO:0000313" key="1">
    <source>
        <dbReference type="EMBL" id="QSB15322.1"/>
    </source>
</evidence>
<accession>A0A895YGV3</accession>
<dbReference type="Proteomes" id="UP000662857">
    <property type="component" value="Chromosome"/>
</dbReference>
<name>A0A895YGV3_9ACTN</name>
<dbReference type="AlphaFoldDB" id="A0A895YGV3"/>
<keyword evidence="2" id="KW-1185">Reference proteome</keyword>
<dbReference type="KEGG" id="nhy:JQS43_02865"/>
<evidence type="ECO:0000313" key="2">
    <source>
        <dbReference type="Proteomes" id="UP000662857"/>
    </source>
</evidence>
<sequence>MATYVEITDPGAVRGAARALMAAGEQYANDERCMPEPVWGDDKFGMAMQANYPVDVVAQILRTKPQVAENMIALAEGADAAVVEHAAQEAEEGERFRGIST</sequence>
<dbReference type="EMBL" id="CP070499">
    <property type="protein sequence ID" value="QSB15322.1"/>
    <property type="molecule type" value="Genomic_DNA"/>
</dbReference>
<protein>
    <submittedName>
        <fullName evidence="1">Uncharacterized protein</fullName>
    </submittedName>
</protein>
<dbReference type="RefSeq" id="WP_239677500.1">
    <property type="nucleotide sequence ID" value="NZ_CP070499.1"/>
</dbReference>